<comment type="caution">
    <text evidence="3">The sequence shown here is derived from an EMBL/GenBank/DDBJ whole genome shotgun (WGS) entry which is preliminary data.</text>
</comment>
<feature type="transmembrane region" description="Helical" evidence="2">
    <location>
        <begin position="26"/>
        <end position="45"/>
    </location>
</feature>
<proteinExistence type="predicted"/>
<evidence type="ECO:0000256" key="2">
    <source>
        <dbReference type="SAM" id="Phobius"/>
    </source>
</evidence>
<sequence>MSLAILLLAVVAVIVSNLVAQEGAVAWWACLAVVAIVGLIAISHFRMRMLFEAMGRNRAALEQVLVSEIGKLETKVGRVENGMASFAHREQGQESNRTQDDTDYLAQQLHNLEREIIANDSFSGARIAGLSSQILDQSEAIKQLGLRADSNDKEVKLTLRELDQRFGAAIDDVRGEIAALGQGIVESEDATRAQYATDLLRIQSRLSSLFSVVHSDISRAQESRDIHSGLQDVQNNVHQARAEAHSSVSGLKSLYADSFSQAKEKFVRTSEQLDTISGTLNRIEQLTEESTNLAKSAEHSSRYSKNEVLRVVKSQASVERLLTGADASLSANLEKIQDSVKNMGTVLENRIEELYDKFDDAASWYGDASATEEMGGSSAGTSSNKDVDAVDVQRTPAGSGSFAQAHSSDSRGASVRPVVTPSLLGEELAVLSEQAQRFFNATQSKLQYQRAAIEEIPKDVSDYASLCHRFGVDSNLCPDVGGWSATVPVLRTLVDEILSAPDGDFCSLDIGSGTSTFWEAVAFRERGEGRCYALEHDGKYAARLQEFLKAHDLESWVEIVTAPLVEWHPRFDYSISADLIPNRWYDLSGLHVNDIGLVFVDGPPGGNGVYSRLPAFESIHPYLSNGSLIVMDDTIRAEEREIVALWSNLIDLDGNLSIDSKLLKATKMRYSRSEALS</sequence>
<evidence type="ECO:0000313" key="3">
    <source>
        <dbReference type="EMBL" id="PCC18684.1"/>
    </source>
</evidence>
<dbReference type="Proteomes" id="UP000218377">
    <property type="component" value="Unassembled WGS sequence"/>
</dbReference>
<dbReference type="Pfam" id="PF13578">
    <property type="entry name" value="Methyltransf_24"/>
    <property type="match status" value="1"/>
</dbReference>
<protein>
    <recommendedName>
        <fullName evidence="5">Methyltransferase domain-containing protein</fullName>
    </recommendedName>
</protein>
<feature type="region of interest" description="Disordered" evidence="1">
    <location>
        <begin position="396"/>
        <end position="415"/>
    </location>
</feature>
<keyword evidence="2" id="KW-1133">Transmembrane helix</keyword>
<feature type="compositionally biased region" description="Polar residues" evidence="1">
    <location>
        <begin position="396"/>
        <end position="411"/>
    </location>
</feature>
<dbReference type="SUPFAM" id="SSF53335">
    <property type="entry name" value="S-adenosyl-L-methionine-dependent methyltransferases"/>
    <property type="match status" value="1"/>
</dbReference>
<evidence type="ECO:0000256" key="1">
    <source>
        <dbReference type="SAM" id="MobiDB-lite"/>
    </source>
</evidence>
<dbReference type="EMBL" id="NRGX01000001">
    <property type="protein sequence ID" value="PCC18684.1"/>
    <property type="molecule type" value="Genomic_DNA"/>
</dbReference>
<keyword evidence="2" id="KW-0812">Transmembrane</keyword>
<organism evidence="3 4">
    <name type="scientific">Brevibacterium aurantiacum</name>
    <dbReference type="NCBI Taxonomy" id="273384"/>
    <lineage>
        <taxon>Bacteria</taxon>
        <taxon>Bacillati</taxon>
        <taxon>Actinomycetota</taxon>
        <taxon>Actinomycetes</taxon>
        <taxon>Micrococcales</taxon>
        <taxon>Brevibacteriaceae</taxon>
        <taxon>Brevibacterium</taxon>
    </lineage>
</organism>
<keyword evidence="2" id="KW-0472">Membrane</keyword>
<evidence type="ECO:0008006" key="5">
    <source>
        <dbReference type="Google" id="ProtNLM"/>
    </source>
</evidence>
<gene>
    <name evidence="3" type="ORF">CIK79_10505</name>
</gene>
<reference evidence="3 4" key="1">
    <citation type="journal article" date="2017" name="Elife">
        <title>Extensive horizontal gene transfer in cheese-associated bacteria.</title>
        <authorList>
            <person name="Bonham K.S."/>
            <person name="Wolfe B.E."/>
            <person name="Dutton R.J."/>
        </authorList>
    </citation>
    <scope>NUCLEOTIDE SEQUENCE [LARGE SCALE GENOMIC DNA]</scope>
    <source>
        <strain evidence="3 4">JB5</strain>
    </source>
</reference>
<dbReference type="InterPro" id="IPR029063">
    <property type="entry name" value="SAM-dependent_MTases_sf"/>
</dbReference>
<accession>A0A2A3X3B7</accession>
<evidence type="ECO:0000313" key="4">
    <source>
        <dbReference type="Proteomes" id="UP000218377"/>
    </source>
</evidence>
<dbReference type="AlphaFoldDB" id="A0A2A3X3B7"/>
<name>A0A2A3X3B7_BREAU</name>
<dbReference type="Gene3D" id="3.40.50.150">
    <property type="entry name" value="Vaccinia Virus protein VP39"/>
    <property type="match status" value="1"/>
</dbReference>